<dbReference type="SUPFAM" id="SSF46565">
    <property type="entry name" value="Chaperone J-domain"/>
    <property type="match status" value="1"/>
</dbReference>
<dbReference type="PANTHER" id="PTHR14021:SF15">
    <property type="entry name" value="IRON-SULFUR CLUSTER CO-CHAPERONE PROTEIN HSCB"/>
    <property type="match status" value="1"/>
</dbReference>
<evidence type="ECO:0000256" key="1">
    <source>
        <dbReference type="ARBA" id="ARBA00010476"/>
    </source>
</evidence>
<feature type="domain" description="Co-chaperone HscB C-terminal oligomerisation" evidence="4">
    <location>
        <begin position="91"/>
        <end position="163"/>
    </location>
</feature>
<comment type="similarity">
    <text evidence="1 3">Belongs to the HscB family.</text>
</comment>
<dbReference type="Gene3D" id="1.10.287.110">
    <property type="entry name" value="DnaJ domain"/>
    <property type="match status" value="1"/>
</dbReference>
<dbReference type="Proteomes" id="UP001057498">
    <property type="component" value="Chromosome"/>
</dbReference>
<dbReference type="NCBIfam" id="TIGR00714">
    <property type="entry name" value="hscB"/>
    <property type="match status" value="1"/>
</dbReference>
<dbReference type="InterPro" id="IPR009073">
    <property type="entry name" value="HscB_oligo_C"/>
</dbReference>
<evidence type="ECO:0000256" key="3">
    <source>
        <dbReference type="HAMAP-Rule" id="MF_00682"/>
    </source>
</evidence>
<protein>
    <recommendedName>
        <fullName evidence="3">Co-chaperone protein HscB homolog</fullName>
    </recommendedName>
</protein>
<evidence type="ECO:0000256" key="2">
    <source>
        <dbReference type="ARBA" id="ARBA00023186"/>
    </source>
</evidence>
<dbReference type="InterPro" id="IPR036869">
    <property type="entry name" value="J_dom_sf"/>
</dbReference>
<dbReference type="PANTHER" id="PTHR14021">
    <property type="entry name" value="IRON-SULFUR CLUSTER CO-CHAPERONE PROTEIN HSCB"/>
    <property type="match status" value="1"/>
</dbReference>
<comment type="function">
    <text evidence="3">Co-chaperone involved in the maturation of iron-sulfur cluster-containing proteins. Seems to help targeting proteins to be folded toward HscA.</text>
</comment>
<proteinExistence type="inferred from homology"/>
<dbReference type="EMBL" id="AP025730">
    <property type="protein sequence ID" value="BDI04490.1"/>
    <property type="molecule type" value="Genomic_DNA"/>
</dbReference>
<keyword evidence="2 3" id="KW-0143">Chaperone</keyword>
<evidence type="ECO:0000313" key="6">
    <source>
        <dbReference type="Proteomes" id="UP001057498"/>
    </source>
</evidence>
<comment type="subunit">
    <text evidence="3">Interacts with HscA and stimulates its ATPase activity.</text>
</comment>
<keyword evidence="6" id="KW-1185">Reference proteome</keyword>
<organism evidence="5 6">
    <name type="scientific">Sphaerotilus microaerophilus</name>
    <dbReference type="NCBI Taxonomy" id="2914710"/>
    <lineage>
        <taxon>Bacteria</taxon>
        <taxon>Pseudomonadati</taxon>
        <taxon>Pseudomonadota</taxon>
        <taxon>Betaproteobacteria</taxon>
        <taxon>Burkholderiales</taxon>
        <taxon>Sphaerotilaceae</taxon>
        <taxon>Sphaerotilus</taxon>
    </lineage>
</organism>
<sequence length="172" mass="19662">MNLTDTDFQLFDVPARYEQDLPSLDARWKALQREVHPDRFAAQGAAAQRVAMQWAVRVNEAYRRLKDPLARSAYLCELHGRPVDAQSNTAMPAPFLMQQMAWREQLDEARALTEVEALADEVAERERALHGELRAAIDERQDWEAAAQLVRALMFVTRFAADVDRRLDALGQ</sequence>
<evidence type="ECO:0000259" key="4">
    <source>
        <dbReference type="Pfam" id="PF07743"/>
    </source>
</evidence>
<dbReference type="InterPro" id="IPR036386">
    <property type="entry name" value="HscB_C_sf"/>
</dbReference>
<dbReference type="Pfam" id="PF07743">
    <property type="entry name" value="HSCB_C"/>
    <property type="match status" value="1"/>
</dbReference>
<gene>
    <name evidence="3 5" type="primary">hscB</name>
    <name evidence="5" type="ORF">CATMQ487_14600</name>
</gene>
<dbReference type="RefSeq" id="WP_251972605.1">
    <property type="nucleotide sequence ID" value="NZ_AP025730.1"/>
</dbReference>
<dbReference type="SUPFAM" id="SSF47144">
    <property type="entry name" value="HSC20 (HSCB), C-terminal oligomerisation domain"/>
    <property type="match status" value="1"/>
</dbReference>
<accession>A0ABN6PHL3</accession>
<evidence type="ECO:0000313" key="5">
    <source>
        <dbReference type="EMBL" id="BDI04490.1"/>
    </source>
</evidence>
<name>A0ABN6PHL3_9BURK</name>
<dbReference type="HAMAP" id="MF_00682">
    <property type="entry name" value="HscB"/>
    <property type="match status" value="1"/>
</dbReference>
<dbReference type="Gene3D" id="1.20.1280.20">
    <property type="entry name" value="HscB, C-terminal domain"/>
    <property type="match status" value="1"/>
</dbReference>
<reference evidence="5" key="1">
    <citation type="submission" date="2022-04" db="EMBL/GenBank/DDBJ databases">
        <title>Whole genome sequence of Sphaerotilus sp. FB-5.</title>
        <authorList>
            <person name="Takeda M."/>
            <person name="Narihara S."/>
            <person name="Akimoto M."/>
            <person name="Akimoto R."/>
            <person name="Nishiyashiki S."/>
            <person name="Murakami T."/>
        </authorList>
    </citation>
    <scope>NUCLEOTIDE SEQUENCE</scope>
    <source>
        <strain evidence="5">FB-5</strain>
    </source>
</reference>
<dbReference type="InterPro" id="IPR004640">
    <property type="entry name" value="HscB"/>
</dbReference>